<protein>
    <submittedName>
        <fullName evidence="1">Uncharacterized protein</fullName>
    </submittedName>
</protein>
<sequence length="263" mass="29099">MTMSRVFLSDLNTRKCSSSDEYVTLSLFDCQAISFHKKLESMRDDPKVVVDTNINPKMIGGESVFYRLVARDTGLPPAAPLLRKLISYALGGCRALTRTRDKTYTFQIRVTSYNFTVNYQSFTVPRIINEIECVPAPDFDDNVEAGVNPEDSRMPPFVTGMQGKTYTFHVKLTTYDFTSSRQSFTVTHIINECERLSLPDFVHNGGDDNDGVDMGGEQQIPAHVESKGGSGEAALIAASETIGIMLSDMDDPASQVVKKARKA</sequence>
<organism evidence="1 2">
    <name type="scientific">Brassica napus</name>
    <name type="common">Rape</name>
    <dbReference type="NCBI Taxonomy" id="3708"/>
    <lineage>
        <taxon>Eukaryota</taxon>
        <taxon>Viridiplantae</taxon>
        <taxon>Streptophyta</taxon>
        <taxon>Embryophyta</taxon>
        <taxon>Tracheophyta</taxon>
        <taxon>Spermatophyta</taxon>
        <taxon>Magnoliopsida</taxon>
        <taxon>eudicotyledons</taxon>
        <taxon>Gunneridae</taxon>
        <taxon>Pentapetalae</taxon>
        <taxon>rosids</taxon>
        <taxon>malvids</taxon>
        <taxon>Brassicales</taxon>
        <taxon>Brassicaceae</taxon>
        <taxon>Brassiceae</taxon>
        <taxon>Brassica</taxon>
    </lineage>
</organism>
<name>A0ABQ7XPD4_BRANA</name>
<evidence type="ECO:0000313" key="2">
    <source>
        <dbReference type="Proteomes" id="UP000824890"/>
    </source>
</evidence>
<dbReference type="EMBL" id="JAGKQM010000019">
    <property type="protein sequence ID" value="KAH0857294.1"/>
    <property type="molecule type" value="Genomic_DNA"/>
</dbReference>
<reference evidence="1 2" key="1">
    <citation type="submission" date="2021-05" db="EMBL/GenBank/DDBJ databases">
        <title>Genome Assembly of Synthetic Allotetraploid Brassica napus Reveals Homoeologous Exchanges between Subgenomes.</title>
        <authorList>
            <person name="Davis J.T."/>
        </authorList>
    </citation>
    <scope>NUCLEOTIDE SEQUENCE [LARGE SCALE GENOMIC DNA]</scope>
    <source>
        <strain evidence="2">cv. Da-Ae</strain>
        <tissue evidence="1">Seedling</tissue>
    </source>
</reference>
<gene>
    <name evidence="1" type="ORF">HID58_085555</name>
</gene>
<keyword evidence="2" id="KW-1185">Reference proteome</keyword>
<dbReference type="Proteomes" id="UP000824890">
    <property type="component" value="Unassembled WGS sequence"/>
</dbReference>
<proteinExistence type="predicted"/>
<comment type="caution">
    <text evidence="1">The sequence shown here is derived from an EMBL/GenBank/DDBJ whole genome shotgun (WGS) entry which is preliminary data.</text>
</comment>
<evidence type="ECO:0000313" key="1">
    <source>
        <dbReference type="EMBL" id="KAH0857294.1"/>
    </source>
</evidence>
<accession>A0ABQ7XPD4</accession>